<protein>
    <recommendedName>
        <fullName evidence="8">Rhodopsin domain-containing protein</fullName>
    </recommendedName>
</protein>
<feature type="transmembrane region" description="Helical" evidence="7">
    <location>
        <begin position="134"/>
        <end position="159"/>
    </location>
</feature>
<dbReference type="PANTHER" id="PTHR33048:SF96">
    <property type="entry name" value="INTEGRAL MEMBRANE PROTEIN"/>
    <property type="match status" value="1"/>
</dbReference>
<feature type="domain" description="Rhodopsin" evidence="8">
    <location>
        <begin position="44"/>
        <end position="284"/>
    </location>
</feature>
<feature type="compositionally biased region" description="Basic and acidic residues" evidence="6">
    <location>
        <begin position="464"/>
        <end position="473"/>
    </location>
</feature>
<sequence length="491" mass="54042">MTLETELSSLDPAHRAAILNEYNAQPLVSVTIAFLTMSWICILLRTYVRVFLTRNFLADDWFMVSAQLVYTASAVLMFLSIHWGLGRHNAALPINKMTNALMYQALVTETYVLNMMLLKFSIGIFLLRLATRKVYTYIIWASLIVVAIWSIVIFMWNILQCDPIRGQWDITIPNRKCVTTSQILAAAYSISVMTIVTDWLYAIIPIPMLWGVKMNVQTKATVIIILGLGVFASIATLIRFKYLVTINDHTDILYSSTDAFIWTMVEPAVATIASCLSTIRPLLRQFRIKGFESTESASYAVNGRNGARSNPNRSNLYSEIGLADIELGDKNTVTTTTVMGATGNRSPSSSQTEIVSSVDPPLSYGTEKGSASVDSAPEYLSGNKILHTTRIIIQSEPCEEFQRKNSVSKYSPTGPRATDIIPATPGSSRQKQKSSADSLDNTGPYPDTSPTAANKTWMAAESGGDDRSLEDPGVRPQQNSGPLGSNPPAMF</sequence>
<feature type="transmembrane region" description="Helical" evidence="7">
    <location>
        <begin position="183"/>
        <end position="210"/>
    </location>
</feature>
<feature type="region of interest" description="Disordered" evidence="6">
    <location>
        <begin position="400"/>
        <end position="491"/>
    </location>
</feature>
<evidence type="ECO:0000256" key="1">
    <source>
        <dbReference type="ARBA" id="ARBA00004141"/>
    </source>
</evidence>
<evidence type="ECO:0000256" key="7">
    <source>
        <dbReference type="SAM" id="Phobius"/>
    </source>
</evidence>
<feature type="transmembrane region" description="Helical" evidence="7">
    <location>
        <begin position="222"/>
        <end position="240"/>
    </location>
</feature>
<dbReference type="GO" id="GO:0016020">
    <property type="term" value="C:membrane"/>
    <property type="evidence" value="ECO:0007669"/>
    <property type="project" value="UniProtKB-SubCell"/>
</dbReference>
<keyword evidence="2 7" id="KW-0812">Transmembrane</keyword>
<feature type="region of interest" description="Disordered" evidence="6">
    <location>
        <begin position="340"/>
        <end position="375"/>
    </location>
</feature>
<keyword evidence="4 7" id="KW-0472">Membrane</keyword>
<accession>A0A0F4ZGK4</accession>
<keyword evidence="3 7" id="KW-1133">Transmembrane helix</keyword>
<evidence type="ECO:0000256" key="2">
    <source>
        <dbReference type="ARBA" id="ARBA00022692"/>
    </source>
</evidence>
<evidence type="ECO:0000256" key="5">
    <source>
        <dbReference type="ARBA" id="ARBA00038359"/>
    </source>
</evidence>
<name>A0A0F4ZGK4_9PEZI</name>
<evidence type="ECO:0000256" key="3">
    <source>
        <dbReference type="ARBA" id="ARBA00022989"/>
    </source>
</evidence>
<evidence type="ECO:0000256" key="6">
    <source>
        <dbReference type="SAM" id="MobiDB-lite"/>
    </source>
</evidence>
<dbReference type="InterPro" id="IPR049326">
    <property type="entry name" value="Rhodopsin_dom_fungi"/>
</dbReference>
<dbReference type="Proteomes" id="UP000033483">
    <property type="component" value="Unassembled WGS sequence"/>
</dbReference>
<dbReference type="InterPro" id="IPR052337">
    <property type="entry name" value="SAT4-like"/>
</dbReference>
<evidence type="ECO:0000313" key="10">
    <source>
        <dbReference type="Proteomes" id="UP000033483"/>
    </source>
</evidence>
<gene>
    <name evidence="9" type="ORF">TD95_002064</name>
</gene>
<feature type="transmembrane region" description="Helical" evidence="7">
    <location>
        <begin position="27"/>
        <end position="48"/>
    </location>
</feature>
<reference evidence="9 10" key="1">
    <citation type="submission" date="2015-03" db="EMBL/GenBank/DDBJ databases">
        <authorList>
            <person name="Radwan O."/>
            <person name="Al-Naeli F.A."/>
            <person name="Rendon G.A."/>
            <person name="Fields C."/>
        </authorList>
    </citation>
    <scope>NUCLEOTIDE SEQUENCE [LARGE SCALE GENOMIC DNA]</scope>
    <source>
        <strain evidence="9">CR-DP1</strain>
    </source>
</reference>
<dbReference type="EMBL" id="LAEV01000931">
    <property type="protein sequence ID" value="KKA29241.1"/>
    <property type="molecule type" value="Genomic_DNA"/>
</dbReference>
<feature type="compositionally biased region" description="Polar residues" evidence="6">
    <location>
        <begin position="425"/>
        <end position="441"/>
    </location>
</feature>
<dbReference type="OrthoDB" id="4682787at2759"/>
<comment type="similarity">
    <text evidence="5">Belongs to the SAT4 family.</text>
</comment>
<evidence type="ECO:0000259" key="8">
    <source>
        <dbReference type="Pfam" id="PF20684"/>
    </source>
</evidence>
<comment type="subcellular location">
    <subcellularLocation>
        <location evidence="1">Membrane</location>
        <topology evidence="1">Multi-pass membrane protein</topology>
    </subcellularLocation>
</comment>
<proteinExistence type="inferred from homology"/>
<keyword evidence="10" id="KW-1185">Reference proteome</keyword>
<feature type="transmembrane region" description="Helical" evidence="7">
    <location>
        <begin position="101"/>
        <end position="127"/>
    </location>
</feature>
<dbReference type="PANTHER" id="PTHR33048">
    <property type="entry name" value="PTH11-LIKE INTEGRAL MEMBRANE PROTEIN (AFU_ORTHOLOGUE AFUA_5G11245)"/>
    <property type="match status" value="1"/>
</dbReference>
<dbReference type="Pfam" id="PF20684">
    <property type="entry name" value="Fung_rhodopsin"/>
    <property type="match status" value="1"/>
</dbReference>
<feature type="compositionally biased region" description="Polar residues" evidence="6">
    <location>
        <begin position="343"/>
        <end position="355"/>
    </location>
</feature>
<evidence type="ECO:0000256" key="4">
    <source>
        <dbReference type="ARBA" id="ARBA00023136"/>
    </source>
</evidence>
<comment type="caution">
    <text evidence="9">The sequence shown here is derived from an EMBL/GenBank/DDBJ whole genome shotgun (WGS) entry which is preliminary data.</text>
</comment>
<dbReference type="AlphaFoldDB" id="A0A0F4ZGK4"/>
<evidence type="ECO:0000313" key="9">
    <source>
        <dbReference type="EMBL" id="KKA29241.1"/>
    </source>
</evidence>
<feature type="transmembrane region" description="Helical" evidence="7">
    <location>
        <begin position="60"/>
        <end position="81"/>
    </location>
</feature>
<organism evidence="9 10">
    <name type="scientific">Thielaviopsis punctulata</name>
    <dbReference type="NCBI Taxonomy" id="72032"/>
    <lineage>
        <taxon>Eukaryota</taxon>
        <taxon>Fungi</taxon>
        <taxon>Dikarya</taxon>
        <taxon>Ascomycota</taxon>
        <taxon>Pezizomycotina</taxon>
        <taxon>Sordariomycetes</taxon>
        <taxon>Hypocreomycetidae</taxon>
        <taxon>Microascales</taxon>
        <taxon>Ceratocystidaceae</taxon>
        <taxon>Thielaviopsis</taxon>
    </lineage>
</organism>